<dbReference type="InterPro" id="IPR058922">
    <property type="entry name" value="WHD_DRP"/>
</dbReference>
<evidence type="ECO:0000313" key="9">
    <source>
        <dbReference type="EMBL" id="SPD30589.1"/>
    </source>
</evidence>
<dbReference type="AlphaFoldDB" id="A0A2N9J2C3"/>
<dbReference type="Gene3D" id="3.80.10.10">
    <property type="entry name" value="Ribonuclease Inhibitor"/>
    <property type="match status" value="3"/>
</dbReference>
<dbReference type="GO" id="GO:0051707">
    <property type="term" value="P:response to other organism"/>
    <property type="evidence" value="ECO:0007669"/>
    <property type="project" value="UniProtKB-ARBA"/>
</dbReference>
<evidence type="ECO:0000259" key="7">
    <source>
        <dbReference type="Pfam" id="PF23559"/>
    </source>
</evidence>
<evidence type="ECO:0000256" key="3">
    <source>
        <dbReference type="ARBA" id="ARBA00022741"/>
    </source>
</evidence>
<dbReference type="Gene3D" id="3.40.50.300">
    <property type="entry name" value="P-loop containing nucleotide triphosphate hydrolases"/>
    <property type="match status" value="1"/>
</dbReference>
<dbReference type="GO" id="GO:0006952">
    <property type="term" value="P:defense response"/>
    <property type="evidence" value="ECO:0007669"/>
    <property type="project" value="UniProtKB-KW"/>
</dbReference>
<proteinExistence type="predicted"/>
<organism evidence="9">
    <name type="scientific">Fagus sylvatica</name>
    <name type="common">Beechnut</name>
    <dbReference type="NCBI Taxonomy" id="28930"/>
    <lineage>
        <taxon>Eukaryota</taxon>
        <taxon>Viridiplantae</taxon>
        <taxon>Streptophyta</taxon>
        <taxon>Embryophyta</taxon>
        <taxon>Tracheophyta</taxon>
        <taxon>Spermatophyta</taxon>
        <taxon>Magnoliopsida</taxon>
        <taxon>eudicotyledons</taxon>
        <taxon>Gunneridae</taxon>
        <taxon>Pentapetalae</taxon>
        <taxon>rosids</taxon>
        <taxon>fabids</taxon>
        <taxon>Fagales</taxon>
        <taxon>Fagaceae</taxon>
        <taxon>Fagus</taxon>
    </lineage>
</organism>
<dbReference type="Gene3D" id="1.20.5.4130">
    <property type="match status" value="1"/>
</dbReference>
<dbReference type="EMBL" id="OIVN01006324">
    <property type="protein sequence ID" value="SPD30589.1"/>
    <property type="molecule type" value="Genomic_DNA"/>
</dbReference>
<dbReference type="PANTHER" id="PTHR36766">
    <property type="entry name" value="PLANT BROAD-SPECTRUM MILDEW RESISTANCE PROTEIN RPW8"/>
    <property type="match status" value="1"/>
</dbReference>
<dbReference type="InterPro" id="IPR027417">
    <property type="entry name" value="P-loop_NTPase"/>
</dbReference>
<dbReference type="Pfam" id="PF25019">
    <property type="entry name" value="LRR_R13L1-DRL21"/>
    <property type="match status" value="1"/>
</dbReference>
<evidence type="ECO:0000259" key="8">
    <source>
        <dbReference type="Pfam" id="PF25019"/>
    </source>
</evidence>
<feature type="domain" description="Disease resistance protein winged helix" evidence="7">
    <location>
        <begin position="218"/>
        <end position="263"/>
    </location>
</feature>
<dbReference type="InterPro" id="IPR032675">
    <property type="entry name" value="LRR_dom_sf"/>
</dbReference>
<evidence type="ECO:0008006" key="10">
    <source>
        <dbReference type="Google" id="ProtNLM"/>
    </source>
</evidence>
<dbReference type="GO" id="GO:0043531">
    <property type="term" value="F:ADP binding"/>
    <property type="evidence" value="ECO:0007669"/>
    <property type="project" value="InterPro"/>
</dbReference>
<dbReference type="InterPro" id="IPR041118">
    <property type="entry name" value="Rx_N"/>
</dbReference>
<evidence type="ECO:0000256" key="2">
    <source>
        <dbReference type="ARBA" id="ARBA00022737"/>
    </source>
</evidence>
<sequence>MAEVFLGEALVSAIIEVAVEKMASPEVLDYFKGNKLDRLLRKLKIVLISADAVLTDAEEKQITIPAVKKWLDELKDAVHDAEDLLDAIATEALQCKSEVKSQTCTSKVWDFISLSVNPIVKGIKSELEMIIERLEYITKQKDVLGLKEVAGGVPSRQLTTSCPEEYGVYGRDVDKEALFKLLQSDEASSSNEICVVPIVGMGGIGKTTIARLVYNDNRDYKFKMEELVQLWMAEDLLQQSKGNGRMEEIGEQYFDDLVSRCTFLIELPAKMGKLVNLRHLDITRTKLKEMPLQMRNLRNLQKLTAFVVGKHSGSSIRELGELRHLSGTLSILNLQEIDYGRDAMEAKLKDKKFLSELVLQWGDDTNDSENERNVLERLYPHTNLKALTIEHYGGTSFPIWLGDRSFSNMVSLNLVNCKYCSFLPPLGQLPALKELSIAGEDEGRAFSTLQELCVIRCPKLRSGLPNHLPSLTHLTIEECQQLVASLPLSPAIHELKLKDCGKVLLKELPPTLHSFTIEGCHILQSFVELMTSPPSGCRLFTLKSLTICGILQMPRGHYYPSLERLELQGGYDSLWSFPLEFYPKLKNLEMYGCENLESFSVLDGSHQDLTSLTLLVIRNCPNFVSFPSGGLCAPNLTQVTIINCKNFKSLPERMHTLLPSLVALQLSWCPELESFPDGGLPSNLKTLDIYYCDKLFSHRMEWGLQGLHSLKSFHIHTKQIEVESFPEETLLPVTLTSLAISSFPNLESLNSKGFQHLISLERLAISSCYKLQCLPEEGLPTSLSFLHIRQCPLLEHHCEREKGKEWPKIAHIPLIEINFEVIT</sequence>
<dbReference type="PANTHER" id="PTHR36766:SF31">
    <property type="entry name" value="DISEASE RESISTANCE RPP13-LIKE PROTEIN 1"/>
    <property type="match status" value="1"/>
</dbReference>
<accession>A0A2N9J2C3</accession>
<gene>
    <name evidence="9" type="ORF">FSB_LOCUS58471</name>
</gene>
<dbReference type="Pfam" id="PF23559">
    <property type="entry name" value="WHD_DRP"/>
    <property type="match status" value="1"/>
</dbReference>
<reference evidence="9" key="1">
    <citation type="submission" date="2018-02" db="EMBL/GenBank/DDBJ databases">
        <authorList>
            <person name="Cohen D.B."/>
            <person name="Kent A.D."/>
        </authorList>
    </citation>
    <scope>NUCLEOTIDE SEQUENCE</scope>
</reference>
<dbReference type="InterPro" id="IPR056789">
    <property type="entry name" value="LRR_R13L1-DRL21"/>
</dbReference>
<evidence type="ECO:0000256" key="5">
    <source>
        <dbReference type="ARBA" id="ARBA00022840"/>
    </source>
</evidence>
<feature type="domain" description="R13L1/DRL21-like LRR repeat region" evidence="8">
    <location>
        <begin position="316"/>
        <end position="438"/>
    </location>
</feature>
<dbReference type="Pfam" id="PF18052">
    <property type="entry name" value="Rx_N"/>
    <property type="match status" value="1"/>
</dbReference>
<keyword evidence="5" id="KW-0067">ATP-binding</keyword>
<dbReference type="SUPFAM" id="SSF52540">
    <property type="entry name" value="P-loop containing nucleoside triphosphate hydrolases"/>
    <property type="match status" value="1"/>
</dbReference>
<evidence type="ECO:0000256" key="4">
    <source>
        <dbReference type="ARBA" id="ARBA00022821"/>
    </source>
</evidence>
<keyword evidence="2" id="KW-0677">Repeat</keyword>
<dbReference type="SUPFAM" id="SSF52058">
    <property type="entry name" value="L domain-like"/>
    <property type="match status" value="2"/>
</dbReference>
<evidence type="ECO:0000259" key="6">
    <source>
        <dbReference type="Pfam" id="PF18052"/>
    </source>
</evidence>
<dbReference type="GO" id="GO:0005524">
    <property type="term" value="F:ATP binding"/>
    <property type="evidence" value="ECO:0007669"/>
    <property type="project" value="UniProtKB-KW"/>
</dbReference>
<keyword evidence="1" id="KW-0433">Leucine-rich repeat</keyword>
<name>A0A2N9J2C3_FAGSY</name>
<keyword evidence="4" id="KW-0611">Plant defense</keyword>
<feature type="domain" description="Disease resistance N-terminal" evidence="6">
    <location>
        <begin position="16"/>
        <end position="102"/>
    </location>
</feature>
<protein>
    <recommendedName>
        <fullName evidence="10">Rx N-terminal domain-containing protein</fullName>
    </recommendedName>
</protein>
<keyword evidence="3" id="KW-0547">Nucleotide-binding</keyword>
<dbReference type="PRINTS" id="PR00364">
    <property type="entry name" value="DISEASERSIST"/>
</dbReference>
<evidence type="ECO:0000256" key="1">
    <source>
        <dbReference type="ARBA" id="ARBA00022614"/>
    </source>
</evidence>